<name>B1XUA1_POLNS</name>
<sequence length="47" mass="5102">MGTLIIALFKYQNTPHTAPNTSICTILVQIVLADIVDFVTKLLGARS</sequence>
<evidence type="ECO:0000313" key="1">
    <source>
        <dbReference type="EMBL" id="ACB43928.1"/>
    </source>
</evidence>
<dbReference type="KEGG" id="pne:Pnec_0696"/>
<dbReference type="AlphaFoldDB" id="B1XUA1"/>
<accession>B1XUA1</accession>
<dbReference type="EMBL" id="CP001010">
    <property type="protein sequence ID" value="ACB43928.1"/>
    <property type="molecule type" value="Genomic_DNA"/>
</dbReference>
<gene>
    <name evidence="1" type="ordered locus">Pnec_0696</name>
</gene>
<organism evidence="1">
    <name type="scientific">Polynucleobacter necessarius subsp. necessarius (strain STIR1)</name>
    <dbReference type="NCBI Taxonomy" id="452638"/>
    <lineage>
        <taxon>Bacteria</taxon>
        <taxon>Pseudomonadati</taxon>
        <taxon>Pseudomonadota</taxon>
        <taxon>Betaproteobacteria</taxon>
        <taxon>Burkholderiales</taxon>
        <taxon>Burkholderiaceae</taxon>
        <taxon>Polynucleobacter</taxon>
    </lineage>
</organism>
<reference evidence="1" key="1">
    <citation type="submission" date="2008-03" db="EMBL/GenBank/DDBJ databases">
        <title>Complete sequence of Polynucleobacter necessarius STIR1.</title>
        <authorList>
            <consortium name="US DOE Joint Genome Institute"/>
            <person name="Copeland A."/>
            <person name="Lucas S."/>
            <person name="Lapidus A."/>
            <person name="Barry K."/>
            <person name="Detter J.C."/>
            <person name="Glavina del Rio T."/>
            <person name="Hammon N."/>
            <person name="Israni S."/>
            <person name="Dalin E."/>
            <person name="Tice H."/>
            <person name="Pitluck S."/>
            <person name="Chain P."/>
            <person name="Malfatti S."/>
            <person name="Shin M."/>
            <person name="Vergez L."/>
            <person name="Schmutz J."/>
            <person name="Larimer F."/>
            <person name="Land M."/>
            <person name="Hauser L."/>
            <person name="Kyrpides N."/>
            <person name="Kim E."/>
            <person name="Hahn M."/>
            <person name="Richardson P."/>
        </authorList>
    </citation>
    <scope>NUCLEOTIDE SEQUENCE [LARGE SCALE GENOMIC DNA]</scope>
    <source>
        <strain evidence="1">STIR1</strain>
    </source>
</reference>
<protein>
    <submittedName>
        <fullName evidence="1">Uncharacterized protein</fullName>
    </submittedName>
</protein>
<dbReference type="HOGENOM" id="CLU_3171460_0_0_4"/>
<proteinExistence type="predicted"/>